<keyword evidence="1" id="KW-0853">WD repeat</keyword>
<dbReference type="STRING" id="164328.H3HAX5"/>
<organism evidence="2 3">
    <name type="scientific">Phytophthora ramorum</name>
    <name type="common">Sudden oak death agent</name>
    <dbReference type="NCBI Taxonomy" id="164328"/>
    <lineage>
        <taxon>Eukaryota</taxon>
        <taxon>Sar</taxon>
        <taxon>Stramenopiles</taxon>
        <taxon>Oomycota</taxon>
        <taxon>Peronosporomycetes</taxon>
        <taxon>Peronosporales</taxon>
        <taxon>Peronosporaceae</taxon>
        <taxon>Phytophthora</taxon>
    </lineage>
</organism>
<reference evidence="3" key="1">
    <citation type="journal article" date="2006" name="Science">
        <title>Phytophthora genome sequences uncover evolutionary origins and mechanisms of pathogenesis.</title>
        <authorList>
            <person name="Tyler B.M."/>
            <person name="Tripathy S."/>
            <person name="Zhang X."/>
            <person name="Dehal P."/>
            <person name="Jiang R.H."/>
            <person name="Aerts A."/>
            <person name="Arredondo F.D."/>
            <person name="Baxter L."/>
            <person name="Bensasson D."/>
            <person name="Beynon J.L."/>
            <person name="Chapman J."/>
            <person name="Damasceno C.M."/>
            <person name="Dorrance A.E."/>
            <person name="Dou D."/>
            <person name="Dickerman A.W."/>
            <person name="Dubchak I.L."/>
            <person name="Garbelotto M."/>
            <person name="Gijzen M."/>
            <person name="Gordon S.G."/>
            <person name="Govers F."/>
            <person name="Grunwald N.J."/>
            <person name="Huang W."/>
            <person name="Ivors K.L."/>
            <person name="Jones R.W."/>
            <person name="Kamoun S."/>
            <person name="Krampis K."/>
            <person name="Lamour K.H."/>
            <person name="Lee M.K."/>
            <person name="McDonald W.H."/>
            <person name="Medina M."/>
            <person name="Meijer H.J."/>
            <person name="Nordberg E.K."/>
            <person name="Maclean D.J."/>
            <person name="Ospina-Giraldo M.D."/>
            <person name="Morris P.F."/>
            <person name="Phuntumart V."/>
            <person name="Putnam N.H."/>
            <person name="Rash S."/>
            <person name="Rose J.K."/>
            <person name="Sakihama Y."/>
            <person name="Salamov A.A."/>
            <person name="Savidor A."/>
            <person name="Scheuring C.F."/>
            <person name="Smith B.M."/>
            <person name="Sobral B.W."/>
            <person name="Terry A."/>
            <person name="Torto-Alalibo T.A."/>
            <person name="Win J."/>
            <person name="Xu Z."/>
            <person name="Zhang H."/>
            <person name="Grigoriev I.V."/>
            <person name="Rokhsar D.S."/>
            <person name="Boore J.L."/>
        </authorList>
    </citation>
    <scope>NUCLEOTIDE SEQUENCE [LARGE SCALE GENOMIC DNA]</scope>
    <source>
        <strain evidence="3">Pr102</strain>
    </source>
</reference>
<dbReference type="VEuPathDB" id="FungiDB:KRP22_596"/>
<feature type="repeat" description="WD" evidence="1">
    <location>
        <begin position="468"/>
        <end position="505"/>
    </location>
</feature>
<dbReference type="InterPro" id="IPR042411">
    <property type="entry name" value="WDR27"/>
</dbReference>
<evidence type="ECO:0008006" key="4">
    <source>
        <dbReference type="Google" id="ProtNLM"/>
    </source>
</evidence>
<dbReference type="Pfam" id="PF00400">
    <property type="entry name" value="WD40"/>
    <property type="match status" value="4"/>
</dbReference>
<dbReference type="HOGENOM" id="CLU_445155_0_0_1"/>
<dbReference type="PANTHER" id="PTHR44525:SF1">
    <property type="entry name" value="WD REPEAT-CONTAINING PROTEIN 27"/>
    <property type="match status" value="1"/>
</dbReference>
<dbReference type="Proteomes" id="UP000005238">
    <property type="component" value="Unassembled WGS sequence"/>
</dbReference>
<dbReference type="InParanoid" id="H3HAX5"/>
<dbReference type="EMBL" id="DS565999">
    <property type="status" value="NOT_ANNOTATED_CDS"/>
    <property type="molecule type" value="Genomic_DNA"/>
</dbReference>
<feature type="repeat" description="WD" evidence="1">
    <location>
        <begin position="59"/>
        <end position="93"/>
    </location>
</feature>
<dbReference type="eggNOG" id="KOG0266">
    <property type="taxonomic scope" value="Eukaryota"/>
</dbReference>
<accession>H3HAX5</accession>
<evidence type="ECO:0000313" key="2">
    <source>
        <dbReference type="EnsemblProtists" id="Phyra93505"/>
    </source>
</evidence>
<evidence type="ECO:0000256" key="1">
    <source>
        <dbReference type="PROSITE-ProRule" id="PRU00221"/>
    </source>
</evidence>
<dbReference type="InterPro" id="IPR036322">
    <property type="entry name" value="WD40_repeat_dom_sf"/>
</dbReference>
<dbReference type="InterPro" id="IPR015943">
    <property type="entry name" value="WD40/YVTN_repeat-like_dom_sf"/>
</dbReference>
<dbReference type="PROSITE" id="PS50294">
    <property type="entry name" value="WD_REPEATS_REGION"/>
    <property type="match status" value="2"/>
</dbReference>
<dbReference type="SMART" id="SM00320">
    <property type="entry name" value="WD40"/>
    <property type="match status" value="7"/>
</dbReference>
<feature type="repeat" description="WD" evidence="1">
    <location>
        <begin position="220"/>
        <end position="251"/>
    </location>
</feature>
<dbReference type="SUPFAM" id="SSF50978">
    <property type="entry name" value="WD40 repeat-like"/>
    <property type="match status" value="1"/>
</dbReference>
<dbReference type="PROSITE" id="PS50082">
    <property type="entry name" value="WD_REPEATS_2"/>
    <property type="match status" value="4"/>
</dbReference>
<dbReference type="Gene3D" id="2.130.10.10">
    <property type="entry name" value="YVTN repeat-like/Quinoprotein amine dehydrogenase"/>
    <property type="match status" value="3"/>
</dbReference>
<feature type="repeat" description="WD" evidence="1">
    <location>
        <begin position="436"/>
        <end position="467"/>
    </location>
</feature>
<name>H3HAX5_PHYRM</name>
<protein>
    <recommendedName>
        <fullName evidence="4">Anaphase-promoting complex subunit 4 WD40 domain-containing protein</fullName>
    </recommendedName>
</protein>
<reference evidence="2" key="2">
    <citation type="submission" date="2015-06" db="UniProtKB">
        <authorList>
            <consortium name="EnsemblProtists"/>
        </authorList>
    </citation>
    <scope>IDENTIFICATION</scope>
    <source>
        <strain evidence="2">Pr102</strain>
    </source>
</reference>
<dbReference type="VEuPathDB" id="FungiDB:KRP23_7420"/>
<dbReference type="EnsemblProtists" id="Phyra93505">
    <property type="protein sequence ID" value="Phyra93505"/>
    <property type="gene ID" value="Phyra93505"/>
</dbReference>
<proteinExistence type="predicted"/>
<dbReference type="AlphaFoldDB" id="H3HAX5"/>
<dbReference type="InterPro" id="IPR001680">
    <property type="entry name" value="WD40_rpt"/>
</dbReference>
<keyword evidence="3" id="KW-1185">Reference proteome</keyword>
<sequence>VIVWRLAGKSRVTQSILVENLPAEPGWVTFDDTGTLAAVASERDVKIFVIERKEVLVTLEGHLARVTRGEFHPIHHHLLITTSEDRTFKIWDLAARALWFQSAVLSAFSILSVALNPVNGDAAFGFADGSIKVFAVLDGYAKELTAFNVENVIRKSLRRKQELRFNGHHDRELLAYEQFLVVGVPGYLHYQPKHALPPKALHHGAILHIEYSSDAKWLATSGTDRAVRAIHWSHNDRMLVTVANDKTSRLWLADCDTSSLTLQGIAPPSSIATAAAAMGSMSSAKKATRQEVVEARFFYMDKFLLSACVLENQSRKRRVAQWSFDDMQSVTSLACVNGAFLSSVAVIAGSDRSLRVLDVGADGGGRTVRVVRDAHSRAAHTVALPRPTCYASHPSNFYDLLLSSAPDSTTHLWDIRADNCVMRFCEHVNRVHTLGVAFSPCMRYVATGSEDRAAYIYDIRTGRRLVKLKGHSDVVTSVAFSPLHPQLATGSCDGTVRFYSSEEAE</sequence>
<dbReference type="PANTHER" id="PTHR44525">
    <property type="entry name" value="WD REPEAT-CONTAINING PROTEIN 27"/>
    <property type="match status" value="1"/>
</dbReference>
<evidence type="ECO:0000313" key="3">
    <source>
        <dbReference type="Proteomes" id="UP000005238"/>
    </source>
</evidence>
<dbReference type="OMA" id="WSHNDRM"/>